<dbReference type="EMBL" id="QBLH01002107">
    <property type="protein sequence ID" value="TGZ49736.1"/>
    <property type="molecule type" value="Genomic_DNA"/>
</dbReference>
<proteinExistence type="predicted"/>
<keyword evidence="2" id="KW-1185">Reference proteome</keyword>
<evidence type="ECO:0000313" key="2">
    <source>
        <dbReference type="Proteomes" id="UP000310200"/>
    </source>
</evidence>
<sequence>MREGWKGRTTCFASGDSGDKFLLFFPLPDHQRYLNTSAREYLVTAVSRARYRFISHYRRLRLQ</sequence>
<dbReference type="AlphaFoldDB" id="A0A4S2KKL4"/>
<name>A0A4S2KKL4_9HYME</name>
<comment type="caution">
    <text evidence="1">The sequence shown here is derived from an EMBL/GenBank/DDBJ whole genome shotgun (WGS) entry which is preliminary data.</text>
</comment>
<accession>A0A4S2KKL4</accession>
<dbReference type="Proteomes" id="UP000310200">
    <property type="component" value="Unassembled WGS sequence"/>
</dbReference>
<reference evidence="1 2" key="1">
    <citation type="journal article" date="2019" name="Philos. Trans. R. Soc. Lond., B, Biol. Sci.">
        <title>Ant behaviour and brain gene expression of defending hosts depend on the ecological success of the intruding social parasite.</title>
        <authorList>
            <person name="Kaur R."/>
            <person name="Stoldt M."/>
            <person name="Jongepier E."/>
            <person name="Feldmeyer B."/>
            <person name="Menzel F."/>
            <person name="Bornberg-Bauer E."/>
            <person name="Foitzik S."/>
        </authorList>
    </citation>
    <scope>NUCLEOTIDE SEQUENCE [LARGE SCALE GENOMIC DNA]</scope>
    <source>
        <tissue evidence="1">Whole body</tissue>
    </source>
</reference>
<protein>
    <submittedName>
        <fullName evidence="1">Uncharacterized protein</fullName>
    </submittedName>
</protein>
<evidence type="ECO:0000313" key="1">
    <source>
        <dbReference type="EMBL" id="TGZ49736.1"/>
    </source>
</evidence>
<organism evidence="1 2">
    <name type="scientific">Temnothorax longispinosus</name>
    <dbReference type="NCBI Taxonomy" id="300112"/>
    <lineage>
        <taxon>Eukaryota</taxon>
        <taxon>Metazoa</taxon>
        <taxon>Ecdysozoa</taxon>
        <taxon>Arthropoda</taxon>
        <taxon>Hexapoda</taxon>
        <taxon>Insecta</taxon>
        <taxon>Pterygota</taxon>
        <taxon>Neoptera</taxon>
        <taxon>Endopterygota</taxon>
        <taxon>Hymenoptera</taxon>
        <taxon>Apocrita</taxon>
        <taxon>Aculeata</taxon>
        <taxon>Formicoidea</taxon>
        <taxon>Formicidae</taxon>
        <taxon>Myrmicinae</taxon>
        <taxon>Temnothorax</taxon>
    </lineage>
</organism>
<gene>
    <name evidence="1" type="ORF">DBV15_01231</name>
</gene>